<keyword evidence="3" id="KW-0805">Transcription regulation</keyword>
<dbReference type="PROSITE" id="PS50848">
    <property type="entry name" value="START"/>
    <property type="match status" value="1"/>
</dbReference>
<evidence type="ECO:0000256" key="4">
    <source>
        <dbReference type="ARBA" id="ARBA00023054"/>
    </source>
</evidence>
<sequence>MDSGGANATGVDLEGTGSNRSNKNCNRHTPQQIQYLETLFKECAHPDEKQQKQISSQLRLDPRQIKFWFQNKRTQMKTQLERADNNSLRCQNERFKSENLAMRDALKNILCPSCGGPPFGKDEHHSNVEKLQLENAILRKESETISDVEKSVMVETAVGAMDELLKVLRSDKPLWTNNTGRYSLNRDCYEKVFLRPHHYKRNISAKLESSKDSCDVDIKAIVLVNMLLDPSMWLDLFPTLVTSARTLHVVQTGMPGNRSGSLHLNHEIMHALSPLVAPREFYFLRYCQQVEIDTWVIADVSYGIPRENDENLVSNCLKLPSGCMIQDMPDGHSKVTWVELVEVNDKASTHRFYRDIVTSGLVFGAERWIATLKQMCERAVLSNGVPANNQGATLSAEGKMSVMDLSHRMVKTFCATLNMPINKLAFGHVSETNNSGVRVSTRPCTDPNKPQGMVVCMATSVWLPLCPQHVFAFFQDNNMRSQWDFLSHGNPVKEIARAVSGRHTENNISIFQPVAHDKSHTVILQESLVDFLGYYLIFAPLESTAVKMVVAGLNSSNTPVLPSGFVIVGDGRGVSTKDVNKTSSGKDGGSLLTVAFQMLLSGTTYTKQKHMEVVADANSLIGSTVEKIKASLTPSGSSKTVTPSESICTPP</sequence>
<evidence type="ECO:0000256" key="2">
    <source>
        <dbReference type="ARBA" id="ARBA00006789"/>
    </source>
</evidence>
<evidence type="ECO:0000256" key="1">
    <source>
        <dbReference type="ARBA" id="ARBA00004123"/>
    </source>
</evidence>
<dbReference type="Gramene" id="Kaladp0085s0044.1.v1.1">
    <property type="protein sequence ID" value="Kaladp0085s0044.1.v1.1"/>
    <property type="gene ID" value="Kaladp0085s0044.v1.1"/>
</dbReference>
<evidence type="ECO:0000256" key="5">
    <source>
        <dbReference type="ARBA" id="ARBA00023125"/>
    </source>
</evidence>
<dbReference type="Pfam" id="PF00046">
    <property type="entry name" value="Homeodomain"/>
    <property type="match status" value="1"/>
</dbReference>
<dbReference type="SUPFAM" id="SSF46689">
    <property type="entry name" value="Homeodomain-like"/>
    <property type="match status" value="1"/>
</dbReference>
<evidence type="ECO:0000259" key="12">
    <source>
        <dbReference type="PROSITE" id="PS50071"/>
    </source>
</evidence>
<dbReference type="Proteomes" id="UP000594263">
    <property type="component" value="Unplaced"/>
</dbReference>
<dbReference type="CDD" id="cd08875">
    <property type="entry name" value="START_ArGLABRA2_like"/>
    <property type="match status" value="1"/>
</dbReference>
<feature type="region of interest" description="Disordered" evidence="11">
    <location>
        <begin position="632"/>
        <end position="651"/>
    </location>
</feature>
<dbReference type="OMA" id="DTWVIAD"/>
<dbReference type="EnsemblPlants" id="Kaladp0085s0044.1.v1.1">
    <property type="protein sequence ID" value="Kaladp0085s0044.1.v1.1"/>
    <property type="gene ID" value="Kaladp0085s0044.v1.1"/>
</dbReference>
<dbReference type="Gene3D" id="1.10.10.60">
    <property type="entry name" value="Homeodomain-like"/>
    <property type="match status" value="1"/>
</dbReference>
<comment type="subcellular location">
    <subcellularLocation>
        <location evidence="1 9 10">Nucleus</location>
    </subcellularLocation>
</comment>
<keyword evidence="6 9" id="KW-0371">Homeobox</keyword>
<dbReference type="GO" id="GO:0008289">
    <property type="term" value="F:lipid binding"/>
    <property type="evidence" value="ECO:0007669"/>
    <property type="project" value="InterPro"/>
</dbReference>
<keyword evidence="15" id="KW-1185">Reference proteome</keyword>
<evidence type="ECO:0000256" key="11">
    <source>
        <dbReference type="SAM" id="MobiDB-lite"/>
    </source>
</evidence>
<dbReference type="InterPro" id="IPR057993">
    <property type="entry name" value="HD-Zip_IV_C"/>
</dbReference>
<dbReference type="Pfam" id="PF25797">
    <property type="entry name" value="PDF2_C"/>
    <property type="match status" value="1"/>
</dbReference>
<evidence type="ECO:0000256" key="7">
    <source>
        <dbReference type="ARBA" id="ARBA00023163"/>
    </source>
</evidence>
<dbReference type="GO" id="GO:0003677">
    <property type="term" value="F:DNA binding"/>
    <property type="evidence" value="ECO:0007669"/>
    <property type="project" value="UniProtKB-UniRule"/>
</dbReference>
<evidence type="ECO:0000313" key="15">
    <source>
        <dbReference type="Proteomes" id="UP000594263"/>
    </source>
</evidence>
<dbReference type="InterPro" id="IPR001356">
    <property type="entry name" value="HD"/>
</dbReference>
<dbReference type="Pfam" id="PF01852">
    <property type="entry name" value="START"/>
    <property type="match status" value="1"/>
</dbReference>
<dbReference type="SMART" id="SM00234">
    <property type="entry name" value="START"/>
    <property type="match status" value="1"/>
</dbReference>
<dbReference type="InterPro" id="IPR002913">
    <property type="entry name" value="START_lipid-bd_dom"/>
</dbReference>
<feature type="domain" description="Homeobox" evidence="12">
    <location>
        <begin position="19"/>
        <end position="79"/>
    </location>
</feature>
<feature type="domain" description="START" evidence="13">
    <location>
        <begin position="146"/>
        <end position="381"/>
    </location>
</feature>
<dbReference type="SMART" id="SM00389">
    <property type="entry name" value="HOX"/>
    <property type="match status" value="1"/>
</dbReference>
<dbReference type="AlphaFoldDB" id="A0A7N0UVC2"/>
<dbReference type="GO" id="GO:0005634">
    <property type="term" value="C:nucleus"/>
    <property type="evidence" value="ECO:0007669"/>
    <property type="project" value="UniProtKB-SubCell"/>
</dbReference>
<reference evidence="14" key="1">
    <citation type="submission" date="2021-01" db="UniProtKB">
        <authorList>
            <consortium name="EnsemblPlants"/>
        </authorList>
    </citation>
    <scope>IDENTIFICATION</scope>
</reference>
<proteinExistence type="inferred from homology"/>
<evidence type="ECO:0000256" key="3">
    <source>
        <dbReference type="ARBA" id="ARBA00023015"/>
    </source>
</evidence>
<organism evidence="14 15">
    <name type="scientific">Kalanchoe fedtschenkoi</name>
    <name type="common">Lavender scallops</name>
    <name type="synonym">South American air plant</name>
    <dbReference type="NCBI Taxonomy" id="63787"/>
    <lineage>
        <taxon>Eukaryota</taxon>
        <taxon>Viridiplantae</taxon>
        <taxon>Streptophyta</taxon>
        <taxon>Embryophyta</taxon>
        <taxon>Tracheophyta</taxon>
        <taxon>Spermatophyta</taxon>
        <taxon>Magnoliopsida</taxon>
        <taxon>eudicotyledons</taxon>
        <taxon>Gunneridae</taxon>
        <taxon>Pentapetalae</taxon>
        <taxon>Saxifragales</taxon>
        <taxon>Crassulaceae</taxon>
        <taxon>Kalanchoe</taxon>
    </lineage>
</organism>
<protein>
    <submittedName>
        <fullName evidence="14">Uncharacterized protein</fullName>
    </submittedName>
</protein>
<keyword evidence="8 9" id="KW-0539">Nucleus</keyword>
<dbReference type="FunFam" id="1.10.10.60:FF:000229">
    <property type="entry name" value="Homeobox-leucine zipper protein HDG1"/>
    <property type="match status" value="1"/>
</dbReference>
<keyword evidence="5 9" id="KW-0238">DNA-binding</keyword>
<keyword evidence="7" id="KW-0804">Transcription</keyword>
<evidence type="ECO:0000256" key="10">
    <source>
        <dbReference type="RuleBase" id="RU000682"/>
    </source>
</evidence>
<name>A0A7N0UVC2_KALFE</name>
<dbReference type="PROSITE" id="PS00027">
    <property type="entry name" value="HOMEOBOX_1"/>
    <property type="match status" value="1"/>
</dbReference>
<dbReference type="InterPro" id="IPR023393">
    <property type="entry name" value="START-like_dom_sf"/>
</dbReference>
<comment type="similarity">
    <text evidence="2">Belongs to the HD-ZIP homeobox family. Class IV subfamily.</text>
</comment>
<dbReference type="PANTHER" id="PTHR45654:SF9">
    <property type="entry name" value="HOMEOBOX-LEUCINE ZIPPER PROTEIN HDG10-RELATED"/>
    <property type="match status" value="1"/>
</dbReference>
<evidence type="ECO:0000256" key="8">
    <source>
        <dbReference type="ARBA" id="ARBA00023242"/>
    </source>
</evidence>
<evidence type="ECO:0000256" key="6">
    <source>
        <dbReference type="ARBA" id="ARBA00023155"/>
    </source>
</evidence>
<evidence type="ECO:0000259" key="13">
    <source>
        <dbReference type="PROSITE" id="PS50848"/>
    </source>
</evidence>
<dbReference type="Gene3D" id="3.30.530.20">
    <property type="match status" value="1"/>
</dbReference>
<evidence type="ECO:0000256" key="9">
    <source>
        <dbReference type="PROSITE-ProRule" id="PRU00108"/>
    </source>
</evidence>
<dbReference type="CDD" id="cd00086">
    <property type="entry name" value="homeodomain"/>
    <property type="match status" value="1"/>
</dbReference>
<dbReference type="SUPFAM" id="SSF55961">
    <property type="entry name" value="Bet v1-like"/>
    <property type="match status" value="2"/>
</dbReference>
<feature type="DNA-binding region" description="Homeobox" evidence="9">
    <location>
        <begin position="21"/>
        <end position="80"/>
    </location>
</feature>
<feature type="region of interest" description="Disordered" evidence="11">
    <location>
        <begin position="1"/>
        <end position="27"/>
    </location>
</feature>
<feature type="compositionally biased region" description="Polar residues" evidence="11">
    <location>
        <begin position="16"/>
        <end position="27"/>
    </location>
</feature>
<accession>A0A7N0UVC2</accession>
<dbReference type="GO" id="GO:0000981">
    <property type="term" value="F:DNA-binding transcription factor activity, RNA polymerase II-specific"/>
    <property type="evidence" value="ECO:0007669"/>
    <property type="project" value="InterPro"/>
</dbReference>
<keyword evidence="4" id="KW-0175">Coiled coil</keyword>
<dbReference type="InterPro" id="IPR009057">
    <property type="entry name" value="Homeodomain-like_sf"/>
</dbReference>
<dbReference type="InterPro" id="IPR042160">
    <property type="entry name" value="HD-Zip_IV"/>
</dbReference>
<dbReference type="PROSITE" id="PS50071">
    <property type="entry name" value="HOMEOBOX_2"/>
    <property type="match status" value="1"/>
</dbReference>
<evidence type="ECO:0000313" key="14">
    <source>
        <dbReference type="EnsemblPlants" id="Kaladp0085s0044.1.v1.1"/>
    </source>
</evidence>
<dbReference type="InterPro" id="IPR017970">
    <property type="entry name" value="Homeobox_CS"/>
</dbReference>
<dbReference type="PANTHER" id="PTHR45654">
    <property type="entry name" value="HOMEOBOX-LEUCINE ZIPPER PROTEIN MERISTEM L1"/>
    <property type="match status" value="1"/>
</dbReference>